<proteinExistence type="predicted"/>
<evidence type="ECO:0000256" key="1">
    <source>
        <dbReference type="SAM" id="MobiDB-lite"/>
    </source>
</evidence>
<feature type="region of interest" description="Disordered" evidence="1">
    <location>
        <begin position="74"/>
        <end position="96"/>
    </location>
</feature>
<sequence>ARKKYHLSHAHIQMARELGLNPRKFGKIANHRQEPWKSPLPVFIEDIYFKRFRKKRPDKIKSVEQILKDRLRSKQKRRIKKQLNKEIIEPKAKDHN</sequence>
<protein>
    <submittedName>
        <fullName evidence="2">Uncharacterized protein</fullName>
    </submittedName>
</protein>
<comment type="caution">
    <text evidence="2">The sequence shown here is derived from an EMBL/GenBank/DDBJ whole genome shotgun (WGS) entry which is preliminary data.</text>
</comment>
<feature type="non-terminal residue" evidence="2">
    <location>
        <position position="1"/>
    </location>
</feature>
<dbReference type="EMBL" id="BARS01011731">
    <property type="protein sequence ID" value="GAF93117.1"/>
    <property type="molecule type" value="Genomic_DNA"/>
</dbReference>
<reference evidence="2" key="1">
    <citation type="journal article" date="2014" name="Front. Microbiol.">
        <title>High frequency of phylogenetically diverse reductive dehalogenase-homologous genes in deep subseafloor sedimentary metagenomes.</title>
        <authorList>
            <person name="Kawai M."/>
            <person name="Futagami T."/>
            <person name="Toyoda A."/>
            <person name="Takaki Y."/>
            <person name="Nishi S."/>
            <person name="Hori S."/>
            <person name="Arai W."/>
            <person name="Tsubouchi T."/>
            <person name="Morono Y."/>
            <person name="Uchiyama I."/>
            <person name="Ito T."/>
            <person name="Fujiyama A."/>
            <person name="Inagaki F."/>
            <person name="Takami H."/>
        </authorList>
    </citation>
    <scope>NUCLEOTIDE SEQUENCE</scope>
    <source>
        <strain evidence="2">Expedition CK06-06</strain>
    </source>
</reference>
<accession>X0TYA3</accession>
<organism evidence="2">
    <name type="scientific">marine sediment metagenome</name>
    <dbReference type="NCBI Taxonomy" id="412755"/>
    <lineage>
        <taxon>unclassified sequences</taxon>
        <taxon>metagenomes</taxon>
        <taxon>ecological metagenomes</taxon>
    </lineage>
</organism>
<feature type="compositionally biased region" description="Basic and acidic residues" evidence="1">
    <location>
        <begin position="83"/>
        <end position="96"/>
    </location>
</feature>
<gene>
    <name evidence="2" type="ORF">S01H1_21219</name>
</gene>
<evidence type="ECO:0000313" key="2">
    <source>
        <dbReference type="EMBL" id="GAF93117.1"/>
    </source>
</evidence>
<name>X0TYA3_9ZZZZ</name>
<dbReference type="AlphaFoldDB" id="X0TYA3"/>